<dbReference type="InterPro" id="IPR036390">
    <property type="entry name" value="WH_DNA-bd_sf"/>
</dbReference>
<dbReference type="Pfam" id="PF01051">
    <property type="entry name" value="Rep3_N"/>
    <property type="match status" value="1"/>
</dbReference>
<dbReference type="KEGG" id="asol:BEN76_17170"/>
<comment type="similarity">
    <text evidence="1">Belongs to the initiator RepB protein family.</text>
</comment>
<evidence type="ECO:0000313" key="4">
    <source>
        <dbReference type="Proteomes" id="UP000185674"/>
    </source>
</evidence>
<protein>
    <submittedName>
        <fullName evidence="3">Replication protein RepB</fullName>
    </submittedName>
</protein>
<proteinExistence type="inferred from homology"/>
<evidence type="ECO:0000259" key="2">
    <source>
        <dbReference type="Pfam" id="PF01051"/>
    </source>
</evidence>
<keyword evidence="3" id="KW-0614">Plasmid</keyword>
<accession>A0A1P8ENW2</accession>
<dbReference type="EMBL" id="CP016900">
    <property type="protein sequence ID" value="APV37782.1"/>
    <property type="molecule type" value="Genomic_DNA"/>
</dbReference>
<reference evidence="3 4" key="1">
    <citation type="submission" date="2016-08" db="EMBL/GenBank/DDBJ databases">
        <title>Complete genome sequence of Acinetobacter baylyi strain GFJ2.</title>
        <authorList>
            <person name="Tabata M."/>
            <person name="Kuboki S."/>
            <person name="Gibu N."/>
            <person name="Kinouchi Y."/>
            <person name="Vangnai A."/>
            <person name="Kasai D."/>
            <person name="Fukuda M."/>
        </authorList>
    </citation>
    <scope>NUCLEOTIDE SEQUENCE [LARGE SCALE GENOMIC DNA]</scope>
    <source>
        <strain evidence="3 4">GFJ2</strain>
        <plasmid evidence="4">Plasmid pgfj4</plasmid>
    </source>
</reference>
<sequence length="307" mass="35354">MTNNNKLVVKDNALIDASFNLSLIEQRIMLLAIVGARESSDLTPDTPIEVLVSDYIHQFKVDSNNAYGLLREAAKTLKRREFSYLDRYKGLEALTTANWVNKVTYVDSNGLIVLYLSNEVISLISRLSEQFTKYHIEQVSDFRSKYSIRLYELLIKWLNVAKTEKYSINDLRSKLGLDATEYSTMSNFKSNVLDRAVSEINKHTDITVDYDQFKKGRVITDIQFRIKSKVRPSQQELTRTPQTVFQQMTDAQINMFGNQLSRLPEFSNLANGNESYESLAAKIKEMLRDPIQQKQFLPHLKNLGFKA</sequence>
<geneLocation type="plasmid" evidence="4">
    <name>pgfj4</name>
</geneLocation>
<dbReference type="RefSeq" id="WP_055414407.1">
    <property type="nucleotide sequence ID" value="NZ_CP016900.1"/>
</dbReference>
<name>A0A1P8ENW2_9GAMM</name>
<dbReference type="NCBIfam" id="NF038290">
    <property type="entry name" value="repM_Acin"/>
    <property type="match status" value="1"/>
</dbReference>
<dbReference type="GO" id="GO:0006270">
    <property type="term" value="P:DNA replication initiation"/>
    <property type="evidence" value="ECO:0007669"/>
    <property type="project" value="InterPro"/>
</dbReference>
<evidence type="ECO:0000256" key="1">
    <source>
        <dbReference type="ARBA" id="ARBA00038283"/>
    </source>
</evidence>
<dbReference type="GO" id="GO:0003887">
    <property type="term" value="F:DNA-directed DNA polymerase activity"/>
    <property type="evidence" value="ECO:0007669"/>
    <property type="project" value="InterPro"/>
</dbReference>
<dbReference type="Proteomes" id="UP000185674">
    <property type="component" value="Plasmid pGFJ4"/>
</dbReference>
<dbReference type="SUPFAM" id="SSF46785">
    <property type="entry name" value="Winged helix' DNA-binding domain"/>
    <property type="match status" value="2"/>
</dbReference>
<feature type="domain" description="Initiator Rep protein WH1" evidence="2">
    <location>
        <begin position="8"/>
        <end position="154"/>
    </location>
</feature>
<organism evidence="3 4">
    <name type="scientific">Acinetobacter soli</name>
    <dbReference type="NCBI Taxonomy" id="487316"/>
    <lineage>
        <taxon>Bacteria</taxon>
        <taxon>Pseudomonadati</taxon>
        <taxon>Pseudomonadota</taxon>
        <taxon>Gammaproteobacteria</taxon>
        <taxon>Moraxellales</taxon>
        <taxon>Moraxellaceae</taxon>
        <taxon>Acinetobacter</taxon>
    </lineage>
</organism>
<dbReference type="AlphaFoldDB" id="A0A1P8ENW2"/>
<gene>
    <name evidence="3" type="ORF">BEN76_17170</name>
</gene>
<dbReference type="Gene3D" id="1.10.10.10">
    <property type="entry name" value="Winged helix-like DNA-binding domain superfamily/Winged helix DNA-binding domain"/>
    <property type="match status" value="2"/>
</dbReference>
<dbReference type="InterPro" id="IPR036388">
    <property type="entry name" value="WH-like_DNA-bd_sf"/>
</dbReference>
<evidence type="ECO:0000313" key="3">
    <source>
        <dbReference type="EMBL" id="APV37782.1"/>
    </source>
</evidence>
<dbReference type="InterPro" id="IPR000525">
    <property type="entry name" value="Initiator_Rep_WH1"/>
</dbReference>
<dbReference type="Pfam" id="PF21205">
    <property type="entry name" value="Rep3_C"/>
    <property type="match status" value="1"/>
</dbReference>